<evidence type="ECO:0000256" key="1">
    <source>
        <dbReference type="ARBA" id="ARBA00005010"/>
    </source>
</evidence>
<comment type="catalytic activity">
    <reaction evidence="6">
        <text>precorrin-2 + NAD(+) = sirohydrochlorin + NADH + 2 H(+)</text>
        <dbReference type="Rhea" id="RHEA:15613"/>
        <dbReference type="ChEBI" id="CHEBI:15378"/>
        <dbReference type="ChEBI" id="CHEBI:57540"/>
        <dbReference type="ChEBI" id="CHEBI:57945"/>
        <dbReference type="ChEBI" id="CHEBI:58351"/>
        <dbReference type="ChEBI" id="CHEBI:58827"/>
        <dbReference type="EC" id="1.3.1.76"/>
    </reaction>
</comment>
<dbReference type="STRING" id="1817813.A2008_00445"/>
<evidence type="ECO:0000256" key="6">
    <source>
        <dbReference type="ARBA" id="ARBA00047561"/>
    </source>
</evidence>
<comment type="pathway">
    <text evidence="1">Porphyrin-containing compound metabolism; siroheme biosynthesis; sirohydrochlorin from precorrin-2: step 1/1.</text>
</comment>
<evidence type="ECO:0000256" key="3">
    <source>
        <dbReference type="ARBA" id="ARBA00023002"/>
    </source>
</evidence>
<dbReference type="EC" id="1.3.1.76" evidence="2"/>
<dbReference type="GO" id="GO:0004325">
    <property type="term" value="F:ferrochelatase activity"/>
    <property type="evidence" value="ECO:0007669"/>
    <property type="project" value="InterPro"/>
</dbReference>
<proteinExistence type="predicted"/>
<dbReference type="Proteomes" id="UP000178735">
    <property type="component" value="Unassembled WGS sequence"/>
</dbReference>
<dbReference type="GO" id="GO:0043115">
    <property type="term" value="F:precorrin-2 dehydrogenase activity"/>
    <property type="evidence" value="ECO:0007669"/>
    <property type="project" value="UniProtKB-EC"/>
</dbReference>
<evidence type="ECO:0000256" key="2">
    <source>
        <dbReference type="ARBA" id="ARBA00012400"/>
    </source>
</evidence>
<dbReference type="Pfam" id="PF13241">
    <property type="entry name" value="NAD_binding_7"/>
    <property type="match status" value="1"/>
</dbReference>
<evidence type="ECO:0000313" key="7">
    <source>
        <dbReference type="EMBL" id="OGM05421.1"/>
    </source>
</evidence>
<dbReference type="Gene3D" id="3.40.50.720">
    <property type="entry name" value="NAD(P)-binding Rossmann-like Domain"/>
    <property type="match status" value="1"/>
</dbReference>
<dbReference type="PANTHER" id="PTHR35330">
    <property type="entry name" value="SIROHEME BIOSYNTHESIS PROTEIN MET8"/>
    <property type="match status" value="1"/>
</dbReference>
<keyword evidence="5" id="KW-0627">Porphyrin biosynthesis</keyword>
<dbReference type="SUPFAM" id="SSF51735">
    <property type="entry name" value="NAD(P)-binding Rossmann-fold domains"/>
    <property type="match status" value="1"/>
</dbReference>
<reference evidence="7 8" key="1">
    <citation type="journal article" date="2016" name="Nat. Commun.">
        <title>Thousands of microbial genomes shed light on interconnected biogeochemical processes in an aquifer system.</title>
        <authorList>
            <person name="Anantharaman K."/>
            <person name="Brown C.T."/>
            <person name="Hug L.A."/>
            <person name="Sharon I."/>
            <person name="Castelle C.J."/>
            <person name="Probst A.J."/>
            <person name="Thomas B.C."/>
            <person name="Singh A."/>
            <person name="Wilkins M.J."/>
            <person name="Karaoz U."/>
            <person name="Brodie E.L."/>
            <person name="Williams K.H."/>
            <person name="Hubbard S.S."/>
            <person name="Banfield J.F."/>
        </authorList>
    </citation>
    <scope>NUCLEOTIDE SEQUENCE [LARGE SCALE GENOMIC DNA]</scope>
</reference>
<dbReference type="PANTHER" id="PTHR35330:SF1">
    <property type="entry name" value="SIROHEME BIOSYNTHESIS PROTEIN MET8"/>
    <property type="match status" value="1"/>
</dbReference>
<name>A0A1F7WRM2_9BACT</name>
<comment type="caution">
    <text evidence="7">The sequence shown here is derived from an EMBL/GenBank/DDBJ whole genome shotgun (WGS) entry which is preliminary data.</text>
</comment>
<evidence type="ECO:0000256" key="5">
    <source>
        <dbReference type="ARBA" id="ARBA00023244"/>
    </source>
</evidence>
<evidence type="ECO:0000256" key="4">
    <source>
        <dbReference type="ARBA" id="ARBA00023027"/>
    </source>
</evidence>
<dbReference type="UniPathway" id="UPA00262">
    <property type="reaction ID" value="UER00222"/>
</dbReference>
<dbReference type="SUPFAM" id="SSF75615">
    <property type="entry name" value="Siroheme synthase middle domains-like"/>
    <property type="match status" value="1"/>
</dbReference>
<dbReference type="EMBL" id="MGFH01000114">
    <property type="protein sequence ID" value="OGM05421.1"/>
    <property type="molecule type" value="Genomic_DNA"/>
</dbReference>
<dbReference type="AlphaFoldDB" id="A0A1F7WRM2"/>
<protein>
    <recommendedName>
        <fullName evidence="2">precorrin-2 dehydrogenase</fullName>
        <ecNumber evidence="2">1.3.1.76</ecNumber>
    </recommendedName>
</protein>
<dbReference type="InterPro" id="IPR036291">
    <property type="entry name" value="NAD(P)-bd_dom_sf"/>
</dbReference>
<dbReference type="NCBIfam" id="TIGR01470">
    <property type="entry name" value="cysG_Nterm"/>
    <property type="match status" value="1"/>
</dbReference>
<organism evidence="7 8">
    <name type="scientific">Candidatus Wallbacteria bacterium GWC2_49_35</name>
    <dbReference type="NCBI Taxonomy" id="1817813"/>
    <lineage>
        <taxon>Bacteria</taxon>
        <taxon>Candidatus Walliibacteriota</taxon>
    </lineage>
</organism>
<dbReference type="GO" id="GO:0019354">
    <property type="term" value="P:siroheme biosynthetic process"/>
    <property type="evidence" value="ECO:0007669"/>
    <property type="project" value="UniProtKB-UniPathway"/>
</dbReference>
<dbReference type="InterPro" id="IPR028161">
    <property type="entry name" value="Met8-like"/>
</dbReference>
<accession>A0A1F7WRM2</accession>
<evidence type="ECO:0000313" key="8">
    <source>
        <dbReference type="Proteomes" id="UP000178735"/>
    </source>
</evidence>
<keyword evidence="4" id="KW-0520">NAD</keyword>
<dbReference type="Gene3D" id="1.10.8.610">
    <property type="entry name" value="SirC, precorrin-2 dehydrogenase, C-terminal helical domain-like"/>
    <property type="match status" value="1"/>
</dbReference>
<keyword evidence="3" id="KW-0560">Oxidoreductase</keyword>
<gene>
    <name evidence="7" type="ORF">A2008_00445</name>
</gene>
<dbReference type="InterPro" id="IPR042518">
    <property type="entry name" value="SirC_C"/>
</dbReference>
<dbReference type="InterPro" id="IPR006367">
    <property type="entry name" value="Sirohaem_synthase_N"/>
</dbReference>
<sequence length="241" mass="25911">MGKKYYPVNIDVFGKKCLVVGGGAVGERKVRSLLDCGALVTLVSKSFTAGLERLAGEGKIHAEMRGFEEGDVEGAFLVYCATDDGELNRRVFETAEKKSLLVNVVDQPVLCNFIVPAIVRKGSLLASVSTSAAAPALAKKLKALLAAAFDDGYAPLLEFLAEKRKTVKTLTDDIASRRKIFDGLIESPLSKLFAADSPGSEGPARDLSGFDFEEYKKANPEIIAEAEKIFGAVCEKYLPRA</sequence>